<dbReference type="Gene3D" id="3.30.160.60">
    <property type="entry name" value="Classic Zinc Finger"/>
    <property type="match status" value="1"/>
</dbReference>
<evidence type="ECO:0000313" key="8">
    <source>
        <dbReference type="EMBL" id="ABK44379.1"/>
    </source>
</evidence>
<feature type="site" description="Important for catalytic activity" evidence="7">
    <location>
        <position position="213"/>
    </location>
</feature>
<dbReference type="Proteomes" id="UP000002586">
    <property type="component" value="Chromosome"/>
</dbReference>
<keyword evidence="5 7" id="KW-0456">Lyase</keyword>
<dbReference type="GO" id="GO:0071555">
    <property type="term" value="P:cell wall organization"/>
    <property type="evidence" value="ECO:0007669"/>
    <property type="project" value="UniProtKB-KW"/>
</dbReference>
<evidence type="ECO:0000256" key="6">
    <source>
        <dbReference type="ARBA" id="ARBA00023316"/>
    </source>
</evidence>
<keyword evidence="7" id="KW-0997">Cell inner membrane</keyword>
<dbReference type="OrthoDB" id="9814591at2"/>
<dbReference type="GO" id="GO:0005886">
    <property type="term" value="C:plasma membrane"/>
    <property type="evidence" value="ECO:0007669"/>
    <property type="project" value="UniProtKB-UniRule"/>
</dbReference>
<dbReference type="AlphaFoldDB" id="A0L8T6"/>
<organism evidence="8 9">
    <name type="scientific">Magnetococcus marinus (strain ATCC BAA-1437 / JCM 17883 / MC-1)</name>
    <dbReference type="NCBI Taxonomy" id="156889"/>
    <lineage>
        <taxon>Bacteria</taxon>
        <taxon>Pseudomonadati</taxon>
        <taxon>Pseudomonadota</taxon>
        <taxon>Magnetococcia</taxon>
        <taxon>Magnetococcales</taxon>
        <taxon>Magnetococcaceae</taxon>
        <taxon>Magnetococcus</taxon>
    </lineage>
</organism>
<dbReference type="GO" id="GO:0009252">
    <property type="term" value="P:peptidoglycan biosynthetic process"/>
    <property type="evidence" value="ECO:0007669"/>
    <property type="project" value="UniProtKB-UniRule"/>
</dbReference>
<dbReference type="HAMAP" id="MF_02065">
    <property type="entry name" value="MltG"/>
    <property type="match status" value="1"/>
</dbReference>
<comment type="function">
    <text evidence="7">Functions as a peptidoglycan terminase that cleaves nascent peptidoglycan strands endolytically to terminate their elongation.</text>
</comment>
<dbReference type="STRING" id="156889.Mmc1_1871"/>
<evidence type="ECO:0000313" key="9">
    <source>
        <dbReference type="Proteomes" id="UP000002586"/>
    </source>
</evidence>
<accession>A0L8T6</accession>
<evidence type="ECO:0000256" key="7">
    <source>
        <dbReference type="HAMAP-Rule" id="MF_02065"/>
    </source>
</evidence>
<sequence length="336" mass="37626" precursor="true">MKRLFFFLLLVLIVAATGAVGFAWMRYEAFLQQQAPVSVDFEVVRGWGVAKTAEQLEARGVLDSALFFRLLDRQTPGTALKAGTFAIEAGMTPLQILEKLRSSQVVQRSITFPEGITLIHIADKFRQAGWPQVGDALLTPEGVQRLGVAQPSLEGMLFPDTYFYTLEEEGWVVAQRMAQRMQQVLQQQWQKRPAEHPLSAYESLILASIVEKETAAAAERPQIAGVFFNRLARKMRLQSDPTVIYGIADYRGNITRTHLRTLTPYNTYMIQGLTPTPICSPGADAITAVFHPLKSRALYFVARGDGSGTHMFAQSVAEHNRNVKKYLAQLRKNRKP</sequence>
<dbReference type="eggNOG" id="COG1559">
    <property type="taxonomic scope" value="Bacteria"/>
</dbReference>
<evidence type="ECO:0000256" key="3">
    <source>
        <dbReference type="ARBA" id="ARBA00022989"/>
    </source>
</evidence>
<reference evidence="9" key="1">
    <citation type="journal article" date="2009" name="Appl. Environ. Microbiol.">
        <title>Complete genome sequence of the chemolithoautotrophic marine magnetotactic coccus strain MC-1.</title>
        <authorList>
            <person name="Schubbe S."/>
            <person name="Williams T.J."/>
            <person name="Xie G."/>
            <person name="Kiss H.E."/>
            <person name="Brettin T.S."/>
            <person name="Martinez D."/>
            <person name="Ross C.A."/>
            <person name="Schuler D."/>
            <person name="Cox B.L."/>
            <person name="Nealson K.H."/>
            <person name="Bazylinski D.A."/>
        </authorList>
    </citation>
    <scope>NUCLEOTIDE SEQUENCE [LARGE SCALE GENOMIC DNA]</scope>
    <source>
        <strain evidence="9">ATCC BAA-1437 / JCM 17883 / MC-1</strain>
    </source>
</reference>
<dbReference type="Gene3D" id="3.30.1490.480">
    <property type="entry name" value="Endolytic murein transglycosylase"/>
    <property type="match status" value="1"/>
</dbReference>
<dbReference type="Pfam" id="PF02618">
    <property type="entry name" value="YceG"/>
    <property type="match status" value="1"/>
</dbReference>
<dbReference type="InterPro" id="IPR003770">
    <property type="entry name" value="MLTG-like"/>
</dbReference>
<dbReference type="PANTHER" id="PTHR30518:SF2">
    <property type="entry name" value="ENDOLYTIC MUREIN TRANSGLYCOSYLASE"/>
    <property type="match status" value="1"/>
</dbReference>
<dbReference type="CDD" id="cd08010">
    <property type="entry name" value="MltG_like"/>
    <property type="match status" value="1"/>
</dbReference>
<keyword evidence="1 7" id="KW-1003">Cell membrane</keyword>
<dbReference type="NCBIfam" id="TIGR00247">
    <property type="entry name" value="endolytic transglycosylase MltG"/>
    <property type="match status" value="1"/>
</dbReference>
<dbReference type="HOGENOM" id="CLU_025574_2_2_5"/>
<gene>
    <name evidence="7" type="primary">mltG</name>
    <name evidence="8" type="ordered locus">Mmc1_1871</name>
</gene>
<comment type="similarity">
    <text evidence="7">Belongs to the transglycosylase MltG family.</text>
</comment>
<evidence type="ECO:0000256" key="1">
    <source>
        <dbReference type="ARBA" id="ARBA00022475"/>
    </source>
</evidence>
<proteinExistence type="inferred from homology"/>
<dbReference type="RefSeq" id="WP_011713523.1">
    <property type="nucleotide sequence ID" value="NC_008576.1"/>
</dbReference>
<dbReference type="GO" id="GO:0008932">
    <property type="term" value="F:lytic endotransglycosylase activity"/>
    <property type="evidence" value="ECO:0007669"/>
    <property type="project" value="UniProtKB-UniRule"/>
</dbReference>
<keyword evidence="9" id="KW-1185">Reference proteome</keyword>
<dbReference type="KEGG" id="mgm:Mmc1_1871"/>
<evidence type="ECO:0000256" key="4">
    <source>
        <dbReference type="ARBA" id="ARBA00023136"/>
    </source>
</evidence>
<keyword evidence="2 7" id="KW-0812">Transmembrane</keyword>
<evidence type="ECO:0000256" key="2">
    <source>
        <dbReference type="ARBA" id="ARBA00022692"/>
    </source>
</evidence>
<keyword evidence="3 7" id="KW-1133">Transmembrane helix</keyword>
<keyword evidence="4 7" id="KW-0472">Membrane</keyword>
<reference evidence="8 9" key="2">
    <citation type="journal article" date="2012" name="Int. J. Syst. Evol. Microbiol.">
        <title>Magnetococcus marinus gen. nov., sp. nov., a marine, magnetotactic bacterium that represents a novel lineage (Magnetococcaceae fam. nov.; Magnetococcales ord. nov.) at the base of the Alphaproteobacteria.</title>
        <authorList>
            <person name="Bazylinski D.A."/>
            <person name="Williams T.J."/>
            <person name="Lefevre C.T."/>
            <person name="Berg R.J."/>
            <person name="Zhang C.L."/>
            <person name="Bowser S.S."/>
            <person name="Dean A.J."/>
            <person name="Beveridge T.J."/>
        </authorList>
    </citation>
    <scope>NUCLEOTIDE SEQUENCE [LARGE SCALE GENOMIC DNA]</scope>
    <source>
        <strain evidence="9">ATCC BAA-1437 / JCM 17883 / MC-1</strain>
    </source>
</reference>
<comment type="catalytic activity">
    <reaction evidence="7">
        <text>a peptidoglycan chain = a peptidoglycan chain with N-acetyl-1,6-anhydromuramyl-[peptide] at the reducing end + a peptidoglycan chain with N-acetylglucosamine at the non-reducing end.</text>
        <dbReference type="EC" id="4.2.2.29"/>
    </reaction>
</comment>
<dbReference type="PANTHER" id="PTHR30518">
    <property type="entry name" value="ENDOLYTIC MUREIN TRANSGLYCOSYLASE"/>
    <property type="match status" value="1"/>
</dbReference>
<dbReference type="EMBL" id="CP000471">
    <property type="protein sequence ID" value="ABK44379.1"/>
    <property type="molecule type" value="Genomic_DNA"/>
</dbReference>
<evidence type="ECO:0000256" key="5">
    <source>
        <dbReference type="ARBA" id="ARBA00023239"/>
    </source>
</evidence>
<name>A0L8T6_MAGMM</name>
<protein>
    <recommendedName>
        <fullName evidence="7">Endolytic murein transglycosylase</fullName>
        <ecNumber evidence="7">4.2.2.29</ecNumber>
    </recommendedName>
    <alternativeName>
        <fullName evidence="7">Peptidoglycan lytic transglycosylase</fullName>
    </alternativeName>
    <alternativeName>
        <fullName evidence="7">Peptidoglycan polymerization terminase</fullName>
    </alternativeName>
</protein>
<dbReference type="EC" id="4.2.2.29" evidence="7"/>
<keyword evidence="6 7" id="KW-0961">Cell wall biogenesis/degradation</keyword>